<dbReference type="EMBL" id="JXLN01011055">
    <property type="protein sequence ID" value="KPM06709.1"/>
    <property type="molecule type" value="Genomic_DNA"/>
</dbReference>
<dbReference type="Proteomes" id="UP000070412">
    <property type="component" value="Unassembled WGS sequence"/>
</dbReference>
<dbReference type="GO" id="GO:0051082">
    <property type="term" value="F:unfolded protein binding"/>
    <property type="evidence" value="ECO:0007669"/>
    <property type="project" value="InterPro"/>
</dbReference>
<comment type="similarity">
    <text evidence="1 4">Belongs to the prefoldin subunit beta family.</text>
</comment>
<protein>
    <recommendedName>
        <fullName evidence="4">Prefoldin subunit 4</fullName>
    </recommendedName>
</protein>
<reference evidence="10" key="2">
    <citation type="journal article" date="2020" name="PLoS Negl. Trop. Dis.">
        <title>High-quality nuclear genome for Sarcoptes scabiei-A critical resource for a neglected parasite.</title>
        <authorList>
            <person name="Korhonen P.K."/>
            <person name="Gasser R.B."/>
            <person name="Ma G."/>
            <person name="Wang T."/>
            <person name="Stroehlein A.J."/>
            <person name="Young N.D."/>
            <person name="Ang C.S."/>
            <person name="Fernando D.D."/>
            <person name="Lu H.C."/>
            <person name="Taylor S."/>
            <person name="Reynolds S.L."/>
            <person name="Mofiz E."/>
            <person name="Najaraj S.H."/>
            <person name="Gowda H."/>
            <person name="Madugundu A."/>
            <person name="Renuse S."/>
            <person name="Holt D."/>
            <person name="Pandey A."/>
            <person name="Papenfuss A.T."/>
            <person name="Fischer K."/>
        </authorList>
    </citation>
    <scope>NUCLEOTIDE SEQUENCE [LARGE SCALE GENOMIC DNA]</scope>
</reference>
<evidence type="ECO:0000313" key="11">
    <source>
        <dbReference type="Proteomes" id="UP000616769"/>
    </source>
</evidence>
<dbReference type="EMBL" id="WVUK01000056">
    <property type="protein sequence ID" value="KAF7492968.1"/>
    <property type="molecule type" value="Genomic_DNA"/>
</dbReference>
<dbReference type="VEuPathDB" id="VectorBase:SSCA000946"/>
<evidence type="ECO:0000313" key="9">
    <source>
        <dbReference type="EnsemblMetazoa" id="KAF7492968.1"/>
    </source>
</evidence>
<evidence type="ECO:0000256" key="2">
    <source>
        <dbReference type="ARBA" id="ARBA00011695"/>
    </source>
</evidence>
<dbReference type="SUPFAM" id="SSF46579">
    <property type="entry name" value="Prefoldin"/>
    <property type="match status" value="1"/>
</dbReference>
<keyword evidence="10" id="KW-1185">Reference proteome</keyword>
<feature type="coiled-coil region" evidence="5">
    <location>
        <begin position="94"/>
        <end position="121"/>
    </location>
</feature>
<evidence type="ECO:0000256" key="5">
    <source>
        <dbReference type="SAM" id="Coils"/>
    </source>
</evidence>
<evidence type="ECO:0000313" key="10">
    <source>
        <dbReference type="Proteomes" id="UP000070412"/>
    </source>
</evidence>
<comment type="function">
    <text evidence="4">Binds specifically to cytosolic chaperonin (c-CPN) and transfers target proteins to it. Binds to nascent polypeptide chain and promotes folding in an environment in which there are many competing pathways for nonnative proteins.</text>
</comment>
<dbReference type="Proteomes" id="UP000616769">
    <property type="component" value="Unassembled WGS sequence"/>
</dbReference>
<evidence type="ECO:0000256" key="4">
    <source>
        <dbReference type="PIRNR" id="PIRNR016477"/>
    </source>
</evidence>
<dbReference type="AlphaFoldDB" id="A0A132A748"/>
<keyword evidence="3 4" id="KW-0143">Chaperone</keyword>
<dbReference type="InterPro" id="IPR009053">
    <property type="entry name" value="Prefoldin"/>
</dbReference>
<name>A0A132A748_SARSC</name>
<comment type="subunit">
    <text evidence="2 4">Heterohexamer of two PFD-alpha type and four PFD-beta type subunits.</text>
</comment>
<dbReference type="EnsemblMetazoa" id="SSS_9167s_mrna">
    <property type="protein sequence ID" value="KAF7492968.1"/>
    <property type="gene ID" value="SSS_9167"/>
</dbReference>
<dbReference type="OrthoDB" id="10250441at2759"/>
<reference evidence="9" key="4">
    <citation type="submission" date="2022-06" db="UniProtKB">
        <authorList>
            <consortium name="EnsemblMetazoa"/>
        </authorList>
    </citation>
    <scope>IDENTIFICATION</scope>
</reference>
<gene>
    <name evidence="8" type="ORF">QR98_0051870</name>
    <name evidence="7" type="ORF">SSS_9167</name>
</gene>
<evidence type="ECO:0000256" key="3">
    <source>
        <dbReference type="ARBA" id="ARBA00023186"/>
    </source>
</evidence>
<dbReference type="GO" id="GO:0006457">
    <property type="term" value="P:protein folding"/>
    <property type="evidence" value="ECO:0007669"/>
    <property type="project" value="UniProtKB-UniRule"/>
</dbReference>
<dbReference type="GO" id="GO:0016272">
    <property type="term" value="C:prefoldin complex"/>
    <property type="evidence" value="ECO:0007669"/>
    <property type="project" value="UniProtKB-UniRule"/>
</dbReference>
<dbReference type="PANTHER" id="PTHR21100:SF9">
    <property type="entry name" value="PREFOLDIN SUBUNIT 4"/>
    <property type="match status" value="1"/>
</dbReference>
<dbReference type="InterPro" id="IPR016661">
    <property type="entry name" value="PFDN4"/>
</dbReference>
<keyword evidence="5" id="KW-0175">Coiled coil</keyword>
<dbReference type="Pfam" id="PF01920">
    <property type="entry name" value="Prefoldin_2"/>
    <property type="match status" value="1"/>
</dbReference>
<proteinExistence type="inferred from homology"/>
<organism evidence="8 11">
    <name type="scientific">Sarcoptes scabiei</name>
    <name type="common">Itch mite</name>
    <name type="synonym">Acarus scabiei</name>
    <dbReference type="NCBI Taxonomy" id="52283"/>
    <lineage>
        <taxon>Eukaryota</taxon>
        <taxon>Metazoa</taxon>
        <taxon>Ecdysozoa</taxon>
        <taxon>Arthropoda</taxon>
        <taxon>Chelicerata</taxon>
        <taxon>Arachnida</taxon>
        <taxon>Acari</taxon>
        <taxon>Acariformes</taxon>
        <taxon>Sarcoptiformes</taxon>
        <taxon>Astigmata</taxon>
        <taxon>Psoroptidia</taxon>
        <taxon>Sarcoptoidea</taxon>
        <taxon>Sarcoptidae</taxon>
        <taxon>Sarcoptinae</taxon>
        <taxon>Sarcoptes</taxon>
    </lineage>
</organism>
<feature type="region of interest" description="Disordered" evidence="6">
    <location>
        <begin position="1"/>
        <end position="21"/>
    </location>
</feature>
<evidence type="ECO:0000313" key="7">
    <source>
        <dbReference type="EMBL" id="KAF7492968.1"/>
    </source>
</evidence>
<evidence type="ECO:0000256" key="1">
    <source>
        <dbReference type="ARBA" id="ARBA00008045"/>
    </source>
</evidence>
<dbReference type="PIRSF" id="PIRSF016477">
    <property type="entry name" value="Prefoldin_subunit_4"/>
    <property type="match status" value="1"/>
</dbReference>
<reference evidence="8 11" key="1">
    <citation type="journal article" date="2015" name="Parasit. Vectors">
        <title>Draft genome of the scabies mite.</title>
        <authorList>
            <person name="Rider S.D.Jr."/>
            <person name="Morgan M.S."/>
            <person name="Arlian L.G."/>
        </authorList>
    </citation>
    <scope>NUCLEOTIDE SEQUENCE [LARGE SCALE GENOMIC DNA]</scope>
    <source>
        <strain evidence="8">Arlian Lab</strain>
    </source>
</reference>
<accession>A0A132A748</accession>
<dbReference type="InterPro" id="IPR002777">
    <property type="entry name" value="PFD_beta-like"/>
</dbReference>
<feature type="compositionally biased region" description="Polar residues" evidence="6">
    <location>
        <begin position="1"/>
        <end position="10"/>
    </location>
</feature>
<feature type="coiled-coil region" evidence="5">
    <location>
        <begin position="30"/>
        <end position="64"/>
    </location>
</feature>
<evidence type="ECO:0000256" key="6">
    <source>
        <dbReference type="SAM" id="MobiDB-lite"/>
    </source>
</evidence>
<dbReference type="GO" id="GO:0005737">
    <property type="term" value="C:cytoplasm"/>
    <property type="evidence" value="ECO:0007669"/>
    <property type="project" value="TreeGrafter"/>
</dbReference>
<evidence type="ECO:0000313" key="8">
    <source>
        <dbReference type="EMBL" id="KPM06709.1"/>
    </source>
</evidence>
<dbReference type="Gene3D" id="1.10.287.370">
    <property type="match status" value="1"/>
</dbReference>
<reference evidence="7" key="3">
    <citation type="submission" date="2020-01" db="EMBL/GenBank/DDBJ databases">
        <authorList>
            <person name="Korhonen P.K.K."/>
            <person name="Guangxu M.G."/>
            <person name="Wang T.W."/>
            <person name="Stroehlein A.J.S."/>
            <person name="Young N.D."/>
            <person name="Ang C.-S.A."/>
            <person name="Fernando D.W.F."/>
            <person name="Lu H.L."/>
            <person name="Taylor S.T."/>
            <person name="Ehtesham M.E.M."/>
            <person name="Najaraj S.H.N."/>
            <person name="Harsha G.H.G."/>
            <person name="Madugundu A.M."/>
            <person name="Renuse S.R."/>
            <person name="Holt D.H."/>
            <person name="Pandey A.P."/>
            <person name="Papenfuss A.P."/>
            <person name="Gasser R.B.G."/>
            <person name="Fischer K.F."/>
        </authorList>
    </citation>
    <scope>NUCLEOTIDE SEQUENCE</scope>
    <source>
        <strain evidence="7">SSS_KF_BRIS2020</strain>
    </source>
</reference>
<dbReference type="PANTHER" id="PTHR21100">
    <property type="entry name" value="PREFOLDIN SUBUNIT 4"/>
    <property type="match status" value="1"/>
</dbReference>
<sequence>MASIISSQSDPNKKIQIDVSNEDQQNINRFAKLNCKQEELSDKIKSIKRQMDNLEEAENELILADDFDEETSPNTNFRFMIGPTFIAVNKKEMETFIEIEKNKLKKKLDELDETLMPIKDEMSKIKSILYAKFGSNINLDSEEV</sequence>